<dbReference type="InterPro" id="IPR014721">
    <property type="entry name" value="Ribsml_uS5_D2-typ_fold_subgr"/>
</dbReference>
<evidence type="ECO:0000313" key="1">
    <source>
        <dbReference type="EMBL" id="QCY69283.1"/>
    </source>
</evidence>
<protein>
    <submittedName>
        <fullName evidence="1">GHMP kinase</fullName>
    </submittedName>
</protein>
<dbReference type="KEGG" id="afla:FHG64_07675"/>
<dbReference type="InterPro" id="IPR047765">
    <property type="entry name" value="GHMP_GYDIA-like"/>
</dbReference>
<proteinExistence type="predicted"/>
<keyword evidence="1" id="KW-0808">Transferase</keyword>
<evidence type="ECO:0000313" key="2">
    <source>
        <dbReference type="Proteomes" id="UP000309016"/>
    </source>
</evidence>
<dbReference type="EMBL" id="CP040812">
    <property type="protein sequence ID" value="QCY69283.1"/>
    <property type="molecule type" value="Genomic_DNA"/>
</dbReference>
<organism evidence="1 2">
    <name type="scientific">Antarcticibacterium flavum</name>
    <dbReference type="NCBI Taxonomy" id="2058175"/>
    <lineage>
        <taxon>Bacteria</taxon>
        <taxon>Pseudomonadati</taxon>
        <taxon>Bacteroidota</taxon>
        <taxon>Flavobacteriia</taxon>
        <taxon>Flavobacteriales</taxon>
        <taxon>Flavobacteriaceae</taxon>
        <taxon>Antarcticibacterium</taxon>
    </lineage>
</organism>
<dbReference type="NCBIfam" id="NF040656">
    <property type="entry name" value="GHMP_GYDIA"/>
    <property type="match status" value="1"/>
</dbReference>
<keyword evidence="1" id="KW-0418">Kinase</keyword>
<dbReference type="Proteomes" id="UP000309016">
    <property type="component" value="Chromosome"/>
</dbReference>
<dbReference type="AlphaFoldDB" id="A0A5B7X3V2"/>
<keyword evidence="2" id="KW-1185">Reference proteome</keyword>
<dbReference type="SUPFAM" id="SSF54211">
    <property type="entry name" value="Ribosomal protein S5 domain 2-like"/>
    <property type="match status" value="1"/>
</dbReference>
<gene>
    <name evidence="1" type="ORF">FHG64_07675</name>
</gene>
<sequence>MSQKFYSRGKLLLTGEYLVLDGTLSLAIPTKFGQSLEVTPAEGEFTTWKAFNKDGETWFESRLSFDGTDFRAEETTADPTQTGLTNKLLEILTEAHKLNPQLFRDQQAYKVVTQLEFDRQWGLGSSSTLINNIAQWFKIDAYQLLEKTFGGSGYDIAAAAAEGPITYELQGNGRNVLNVQFDPPFKDRLFFVYLNQKQNSRSSIAHYRQQPRENIQGAVSKASGLTASIISCDNLSEFNLLLNIHETLISGIINTPKIKTQLFPDFSGSIKSLGGWGGDFILATGGEEEKDYFRKKGYGVILGYEEMVG</sequence>
<dbReference type="OrthoDB" id="5288719at2"/>
<name>A0A5B7X3V2_9FLAO</name>
<reference evidence="1 2" key="1">
    <citation type="submission" date="2019-06" db="EMBL/GenBank/DDBJ databases">
        <title>Complete genome sequence of Antarcticibacterium flavum KCTC 52984T from an Antarctic marine sediment.</title>
        <authorList>
            <person name="Lee Y.M."/>
            <person name="Shin S.C."/>
        </authorList>
    </citation>
    <scope>NUCLEOTIDE SEQUENCE [LARGE SCALE GENOMIC DNA]</scope>
    <source>
        <strain evidence="1 2">KCTC 52984</strain>
    </source>
</reference>
<accession>A0A5B7X3V2</accession>
<dbReference type="Gene3D" id="3.30.230.10">
    <property type="match status" value="1"/>
</dbReference>
<dbReference type="InterPro" id="IPR020568">
    <property type="entry name" value="Ribosomal_Su5_D2-typ_SF"/>
</dbReference>
<dbReference type="GO" id="GO:0016301">
    <property type="term" value="F:kinase activity"/>
    <property type="evidence" value="ECO:0007669"/>
    <property type="project" value="UniProtKB-KW"/>
</dbReference>
<dbReference type="RefSeq" id="WP_139065853.1">
    <property type="nucleotide sequence ID" value="NZ_CP040812.1"/>
</dbReference>